<dbReference type="Pfam" id="PF12221">
    <property type="entry name" value="HflK_N"/>
    <property type="match status" value="1"/>
</dbReference>
<reference evidence="8" key="1">
    <citation type="submission" date="2018-05" db="EMBL/GenBank/DDBJ databases">
        <authorList>
            <person name="Lanie J.A."/>
            <person name="Ng W.-L."/>
            <person name="Kazmierczak K.M."/>
            <person name="Andrzejewski T.M."/>
            <person name="Davidsen T.M."/>
            <person name="Wayne K.J."/>
            <person name="Tettelin H."/>
            <person name="Glass J.I."/>
            <person name="Rusch D."/>
            <person name="Podicherti R."/>
            <person name="Tsui H.-C.T."/>
            <person name="Winkler M.E."/>
        </authorList>
    </citation>
    <scope>NUCLEOTIDE SEQUENCE</scope>
</reference>
<evidence type="ECO:0000256" key="6">
    <source>
        <dbReference type="SAM" id="MobiDB-lite"/>
    </source>
</evidence>
<feature type="domain" description="Band 7" evidence="7">
    <location>
        <begin position="74"/>
        <end position="235"/>
    </location>
</feature>
<keyword evidence="4" id="KW-1133">Transmembrane helix</keyword>
<accession>A0A381Y3N0</accession>
<dbReference type="PRINTS" id="PR00721">
    <property type="entry name" value="STOMATIN"/>
</dbReference>
<feature type="region of interest" description="Disordered" evidence="6">
    <location>
        <begin position="345"/>
        <end position="372"/>
    </location>
</feature>
<keyword evidence="3" id="KW-0812">Transmembrane</keyword>
<dbReference type="Pfam" id="PF01145">
    <property type="entry name" value="Band_7"/>
    <property type="match status" value="1"/>
</dbReference>
<dbReference type="InterPro" id="IPR010201">
    <property type="entry name" value="HflK"/>
</dbReference>
<evidence type="ECO:0000256" key="2">
    <source>
        <dbReference type="ARBA" id="ARBA00006971"/>
    </source>
</evidence>
<dbReference type="InterPro" id="IPR036013">
    <property type="entry name" value="Band_7/SPFH_dom_sf"/>
</dbReference>
<dbReference type="SMART" id="SM00244">
    <property type="entry name" value="PHB"/>
    <property type="match status" value="1"/>
</dbReference>
<evidence type="ECO:0000256" key="3">
    <source>
        <dbReference type="ARBA" id="ARBA00022692"/>
    </source>
</evidence>
<dbReference type="InterPro" id="IPR020980">
    <property type="entry name" value="Membrane_HflK_N"/>
</dbReference>
<dbReference type="SUPFAM" id="SSF117892">
    <property type="entry name" value="Band 7/SPFH domain"/>
    <property type="match status" value="1"/>
</dbReference>
<feature type="non-terminal residue" evidence="8">
    <location>
        <position position="1"/>
    </location>
</feature>
<feature type="compositionally biased region" description="Basic and acidic residues" evidence="6">
    <location>
        <begin position="360"/>
        <end position="372"/>
    </location>
</feature>
<evidence type="ECO:0000313" key="8">
    <source>
        <dbReference type="EMBL" id="SVA71271.1"/>
    </source>
</evidence>
<dbReference type="CDD" id="cd03404">
    <property type="entry name" value="SPFH_HflK"/>
    <property type="match status" value="1"/>
</dbReference>
<dbReference type="InterPro" id="IPR050710">
    <property type="entry name" value="Band7/mec-2_domain"/>
</dbReference>
<evidence type="ECO:0000256" key="1">
    <source>
        <dbReference type="ARBA" id="ARBA00004370"/>
    </source>
</evidence>
<dbReference type="Gene3D" id="3.30.479.30">
    <property type="entry name" value="Band 7 domain"/>
    <property type="match status" value="1"/>
</dbReference>
<evidence type="ECO:0000256" key="4">
    <source>
        <dbReference type="ARBA" id="ARBA00022989"/>
    </source>
</evidence>
<dbReference type="PANTHER" id="PTHR43327">
    <property type="entry name" value="STOMATIN-LIKE PROTEIN 2, MITOCHONDRIAL"/>
    <property type="match status" value="1"/>
</dbReference>
<dbReference type="NCBIfam" id="TIGR01933">
    <property type="entry name" value="hflK"/>
    <property type="match status" value="1"/>
</dbReference>
<organism evidence="8">
    <name type="scientific">marine metagenome</name>
    <dbReference type="NCBI Taxonomy" id="408172"/>
    <lineage>
        <taxon>unclassified sequences</taxon>
        <taxon>metagenomes</taxon>
        <taxon>ecological metagenomes</taxon>
    </lineage>
</organism>
<name>A0A381Y3N0_9ZZZZ</name>
<protein>
    <recommendedName>
        <fullName evidence="7">Band 7 domain-containing protein</fullName>
    </recommendedName>
</protein>
<dbReference type="AlphaFoldDB" id="A0A381Y3N0"/>
<dbReference type="InterPro" id="IPR001107">
    <property type="entry name" value="Band_7"/>
</dbReference>
<gene>
    <name evidence="8" type="ORF">METZ01_LOCUS124125</name>
</gene>
<feature type="region of interest" description="Disordered" evidence="6">
    <location>
        <begin position="1"/>
        <end position="21"/>
    </location>
</feature>
<keyword evidence="5" id="KW-0472">Membrane</keyword>
<feature type="compositionally biased region" description="Polar residues" evidence="6">
    <location>
        <begin position="345"/>
        <end position="356"/>
    </location>
</feature>
<sequence>VTWNDDNKGNPWNSNGQGNPSDLDAIVKDLQRKLSGFLGGGRRGLGGSGNNGGGGFSTIAVGGLIALIGGWCLSGFYQIDDAERGIELRFGEFMSVTLPGLRWHMPWPIETVEKINTNVTERFPYQGSMLTKDEAIVLVDLVVQYRRTDPQLYLFNLRDPEDTLRDITRSAIREIIGKNELDYILTDGREDVAAQTQDLVQATLDLYRTGVTIDEVNLQEANFPRDVEASVQDAIKAREDKERMGFEAQAYANDIVPRARGDAVRRIFDAEAYRAQVIADAEGEADRFLSILTEYEKAPAVTRQRIYLETLELIMANSTKVLLDSEGGGNLIYLPLDRLMERRSSGTQVDSVNPGSVESFDSRTALRERDIR</sequence>
<dbReference type="EMBL" id="UINC01017252">
    <property type="protein sequence ID" value="SVA71271.1"/>
    <property type="molecule type" value="Genomic_DNA"/>
</dbReference>
<dbReference type="PANTHER" id="PTHR43327:SF2">
    <property type="entry name" value="MODULATOR OF FTSH PROTEASE HFLK"/>
    <property type="match status" value="1"/>
</dbReference>
<comment type="similarity">
    <text evidence="2">Belongs to the band 7/mec-2 family. HflK subfamily.</text>
</comment>
<evidence type="ECO:0000259" key="7">
    <source>
        <dbReference type="SMART" id="SM00244"/>
    </source>
</evidence>
<comment type="subcellular location">
    <subcellularLocation>
        <location evidence="1">Membrane</location>
    </subcellularLocation>
</comment>
<proteinExistence type="inferred from homology"/>
<dbReference type="InterPro" id="IPR001972">
    <property type="entry name" value="Stomatin_HflK_fam"/>
</dbReference>
<dbReference type="GO" id="GO:0016020">
    <property type="term" value="C:membrane"/>
    <property type="evidence" value="ECO:0007669"/>
    <property type="project" value="UniProtKB-SubCell"/>
</dbReference>
<feature type="compositionally biased region" description="Polar residues" evidence="6">
    <location>
        <begin position="9"/>
        <end position="20"/>
    </location>
</feature>
<evidence type="ECO:0000256" key="5">
    <source>
        <dbReference type="ARBA" id="ARBA00023136"/>
    </source>
</evidence>